<dbReference type="PANTHER" id="PTHR43685:SF3">
    <property type="entry name" value="SLR2126 PROTEIN"/>
    <property type="match status" value="1"/>
</dbReference>
<organism evidence="2 3">
    <name type="scientific">Schaalia cardiffensis F0333</name>
    <dbReference type="NCBI Taxonomy" id="888050"/>
    <lineage>
        <taxon>Bacteria</taxon>
        <taxon>Bacillati</taxon>
        <taxon>Actinomycetota</taxon>
        <taxon>Actinomycetes</taxon>
        <taxon>Actinomycetales</taxon>
        <taxon>Actinomycetaceae</taxon>
        <taxon>Schaalia</taxon>
    </lineage>
</organism>
<dbReference type="AlphaFoldDB" id="N6W8S3"/>
<feature type="transmembrane region" description="Helical" evidence="1">
    <location>
        <begin position="279"/>
        <end position="297"/>
    </location>
</feature>
<reference evidence="2 3" key="1">
    <citation type="submission" date="2013-03" db="EMBL/GenBank/DDBJ databases">
        <title>Reference genome for the Human Microbiome Project.</title>
        <authorList>
            <person name="Aqrawi P."/>
            <person name="Ayvaz T."/>
            <person name="Bess C."/>
            <person name="Blankenburg K."/>
            <person name="Coyle M."/>
            <person name="Deng J."/>
            <person name="Forbes L."/>
            <person name="Fowler G."/>
            <person name="Francisco L."/>
            <person name="Fu Q."/>
            <person name="Gibbs R."/>
            <person name="Gross S."/>
            <person name="Gubbala S."/>
            <person name="Hale W."/>
            <person name="Hemphill L."/>
            <person name="Highlander S."/>
            <person name="Hirani K."/>
            <person name="Jackson L."/>
            <person name="Jakkamsetti A."/>
            <person name="Javaid M."/>
            <person name="Jayaseelan J.C."/>
            <person name="Jiang H."/>
            <person name="Joshi V."/>
            <person name="Korchina V."/>
            <person name="Kovar C."/>
            <person name="Lara F."/>
            <person name="Lee S."/>
            <person name="Liu Y."/>
            <person name="Mata R."/>
            <person name="Mathew T."/>
            <person name="Munidasa M."/>
            <person name="Muzny D."/>
            <person name="Nazareth L."/>
            <person name="Ngo R."/>
            <person name="Nguyen L."/>
            <person name="Nguyen N."/>
            <person name="Okwuonu G."/>
            <person name="Ongeri F."/>
            <person name="Palculict T."/>
            <person name="Patil S."/>
            <person name="Petrosino J."/>
            <person name="Pham C."/>
            <person name="Pham P."/>
            <person name="Pu L.-L."/>
            <person name="Qin X."/>
            <person name="Qu J."/>
            <person name="Reid J."/>
            <person name="Ross M."/>
            <person name="Ruth R."/>
            <person name="Saada N."/>
            <person name="San Lucas F."/>
            <person name="Santibanez J."/>
            <person name="Shang Y."/>
            <person name="Simmons D."/>
            <person name="Song X.-Z."/>
            <person name="Tang L.-Y."/>
            <person name="Thornton R."/>
            <person name="Warren J."/>
            <person name="Weissenberger G."/>
            <person name="Wilczek-Boney K."/>
            <person name="Worley K."/>
            <person name="Youmans B."/>
            <person name="Zhang J."/>
            <person name="Zhang L."/>
            <person name="Zhao Z."/>
            <person name="Zhou C."/>
            <person name="Zhu D."/>
            <person name="Zhu Y."/>
        </authorList>
    </citation>
    <scope>NUCLEOTIDE SEQUENCE [LARGE SCALE GENOMIC DNA]</scope>
    <source>
        <strain evidence="2 3">F0333</strain>
    </source>
</reference>
<feature type="transmembrane region" description="Helical" evidence="1">
    <location>
        <begin position="759"/>
        <end position="780"/>
    </location>
</feature>
<dbReference type="RefSeq" id="WP_005961977.1">
    <property type="nucleotide sequence ID" value="NZ_CP040505.1"/>
</dbReference>
<dbReference type="Pfam" id="PF13641">
    <property type="entry name" value="Glyco_tranf_2_3"/>
    <property type="match status" value="1"/>
</dbReference>
<evidence type="ECO:0000313" key="2">
    <source>
        <dbReference type="EMBL" id="ENO18960.1"/>
    </source>
</evidence>
<evidence type="ECO:0000313" key="3">
    <source>
        <dbReference type="Proteomes" id="UP000013015"/>
    </source>
</evidence>
<evidence type="ECO:0000256" key="1">
    <source>
        <dbReference type="SAM" id="Phobius"/>
    </source>
</evidence>
<keyword evidence="1" id="KW-0812">Transmembrane</keyword>
<feature type="transmembrane region" description="Helical" evidence="1">
    <location>
        <begin position="570"/>
        <end position="596"/>
    </location>
</feature>
<gene>
    <name evidence="2" type="ORF">HMPREF9004_0295</name>
</gene>
<comment type="caution">
    <text evidence="2">The sequence shown here is derived from an EMBL/GenBank/DDBJ whole genome shotgun (WGS) entry which is preliminary data.</text>
</comment>
<dbReference type="STRING" id="888050.HMPREF9004_0295"/>
<feature type="transmembrane region" description="Helical" evidence="1">
    <location>
        <begin position="442"/>
        <end position="462"/>
    </location>
</feature>
<dbReference type="Gene3D" id="3.90.550.10">
    <property type="entry name" value="Spore Coat Polysaccharide Biosynthesis Protein SpsA, Chain A"/>
    <property type="match status" value="1"/>
</dbReference>
<evidence type="ECO:0008006" key="4">
    <source>
        <dbReference type="Google" id="ProtNLM"/>
    </source>
</evidence>
<feature type="transmembrane region" description="Helical" evidence="1">
    <location>
        <begin position="723"/>
        <end position="747"/>
    </location>
</feature>
<dbReference type="InterPro" id="IPR050834">
    <property type="entry name" value="Glycosyltransf_2"/>
</dbReference>
<sequence>MSSGVVALVVARDRQAHLDSVLLAAASQTLQPNHILLLDCSEEATLKTPGNLDVRSVPTPGAANLGAAIQQLRDSSPELAAARWWWILHDDSIPEPSCLRALWEVADRGRTIGFVGAKQMSMDGTQLLELGIHATRSARRLERISPGEIDQGQYDSTSDVLAAGTAGALIRPEAWDAVGGIDPVLGPFGDGLDFGRRLHLAGYRVVVAPKARIRHARLALFPQGHEKEALRSGGEEDNSDLPLLNAAKSHPAHDPQDASFAARRFAQIYNWAKATPAPLLPLLMLWLAIWSPIRAFGRLSSGASHLAGAELCAWAQALGKTPALFKARRIQARASKVPTKALRGLESSGRELRERRRDLAKALAPEDENVDPLLIESARAHRVKSRRILLLVLLFTALLALGRWWGMNGTLAGGAWRALPASGQGLWESTWSNWVPGGDGRIGVADPLLIVLALFAYPLSLLGITPTSFARYLLFLLAPLAAASAWRFSSRLTSSPALRGAGALAWSVLPALTLSQSQGRLAPALFHVLVPLAASAWLSLAAPRTPLRLEGARGTIDAPENLRSGALARFTVVGAAMVACVPWAILPLMIALIILWRRGSARWGALAAFMPAALLIAPTIFSAFRFFAWRALLSPSGPDAPSLEPVAWQALLGLPTQISRVEVLALSLIPGALLLLAALFAILLSPHERGRGLPLVICCTALALSGGAALSRCDVGVEGTQVLTAWSAPAVSIGSLGLIGLALKAAPSSPAWNSKAMRPFSFLAALASLLFLVSGTAPILERILEHDAQASASTSQRLASPTLSASTDLVSVVSAQAQASTRGGRVLVLDSDAEVSTLSLRLWRGQGPSFLDSTPITRAQDLRAQLHGDAMDPASSELAELALTLVVYPDEATVRSLADHGVDTILIRPESAGLKAMSDALDRAPGLEKVGDTDAGSLWRLHLDSMHTARARIIDGHTWTNLDSGALRVSGDLPEGSKGQIVLAERFDPGWKATLNAQPLEAFARGWSQAFTLEQASGDLLITHESIWALPWKILTLGALALAALLAIPWRRRA</sequence>
<keyword evidence="1" id="KW-1133">Transmembrane helix</keyword>
<feature type="transmembrane region" description="Helical" evidence="1">
    <location>
        <begin position="469"/>
        <end position="486"/>
    </location>
</feature>
<dbReference type="PATRIC" id="fig|888050.3.peg.289"/>
<feature type="transmembrane region" description="Helical" evidence="1">
    <location>
        <begin position="388"/>
        <end position="406"/>
    </location>
</feature>
<feature type="transmembrane region" description="Helical" evidence="1">
    <location>
        <begin position="603"/>
        <end position="628"/>
    </location>
</feature>
<dbReference type="EMBL" id="AQHZ01000005">
    <property type="protein sequence ID" value="ENO18960.1"/>
    <property type="molecule type" value="Genomic_DNA"/>
</dbReference>
<keyword evidence="3" id="KW-1185">Reference proteome</keyword>
<keyword evidence="1" id="KW-0472">Membrane</keyword>
<dbReference type="Proteomes" id="UP000013015">
    <property type="component" value="Unassembled WGS sequence"/>
</dbReference>
<dbReference type="HOGENOM" id="CLU_005856_0_0_11"/>
<dbReference type="InterPro" id="IPR029044">
    <property type="entry name" value="Nucleotide-diphossugar_trans"/>
</dbReference>
<dbReference type="SUPFAM" id="SSF53448">
    <property type="entry name" value="Nucleotide-diphospho-sugar transferases"/>
    <property type="match status" value="1"/>
</dbReference>
<feature type="transmembrane region" description="Helical" evidence="1">
    <location>
        <begin position="663"/>
        <end position="685"/>
    </location>
</feature>
<protein>
    <recommendedName>
        <fullName evidence="4">Glycosyltransferase</fullName>
    </recommendedName>
</protein>
<dbReference type="PANTHER" id="PTHR43685">
    <property type="entry name" value="GLYCOSYLTRANSFERASE"/>
    <property type="match status" value="1"/>
</dbReference>
<feature type="transmembrane region" description="Helical" evidence="1">
    <location>
        <begin position="1030"/>
        <end position="1050"/>
    </location>
</feature>
<feature type="transmembrane region" description="Helical" evidence="1">
    <location>
        <begin position="692"/>
        <end position="711"/>
    </location>
</feature>
<proteinExistence type="predicted"/>
<dbReference type="eggNOG" id="COG1216">
    <property type="taxonomic scope" value="Bacteria"/>
</dbReference>
<name>N6W8S3_9ACTO</name>
<accession>N6W8S3</accession>